<dbReference type="AlphaFoldDB" id="A0ABD2BRD0"/>
<keyword evidence="3" id="KW-1185">Reference proteome</keyword>
<accession>A0ABD2BRD0</accession>
<proteinExistence type="predicted"/>
<sequence length="121" mass="13583">MSTTTRRVRRWRNVRSRRRNGPILKAAHEAPWRRATLISRKHGADGMPTGSDRTVLLPSVTSTVAHAAERLPGSFKAATPTSTTSNHELRYLDSASAGEHRFRSRKIVLDKKNENREGKSP</sequence>
<evidence type="ECO:0000256" key="1">
    <source>
        <dbReference type="SAM" id="MobiDB-lite"/>
    </source>
</evidence>
<evidence type="ECO:0000313" key="3">
    <source>
        <dbReference type="Proteomes" id="UP001607302"/>
    </source>
</evidence>
<reference evidence="2 3" key="1">
    <citation type="journal article" date="2024" name="Ann. Entomol. Soc. Am.">
        <title>Genomic analyses of the southern and eastern yellowjacket wasps (Hymenoptera: Vespidae) reveal evolutionary signatures of social life.</title>
        <authorList>
            <person name="Catto M.A."/>
            <person name="Caine P.B."/>
            <person name="Orr S.E."/>
            <person name="Hunt B.G."/>
            <person name="Goodisman M.A.D."/>
        </authorList>
    </citation>
    <scope>NUCLEOTIDE SEQUENCE [LARGE SCALE GENOMIC DNA]</scope>
    <source>
        <strain evidence="2">233</strain>
        <tissue evidence="2">Head and thorax</tissue>
    </source>
</reference>
<feature type="region of interest" description="Disordered" evidence="1">
    <location>
        <begin position="73"/>
        <end position="121"/>
    </location>
</feature>
<comment type="caution">
    <text evidence="2">The sequence shown here is derived from an EMBL/GenBank/DDBJ whole genome shotgun (WGS) entry which is preliminary data.</text>
</comment>
<name>A0ABD2BRD0_VESSQ</name>
<dbReference type="Proteomes" id="UP001607302">
    <property type="component" value="Unassembled WGS sequence"/>
</dbReference>
<organism evidence="2 3">
    <name type="scientific">Vespula squamosa</name>
    <name type="common">Southern yellow jacket</name>
    <name type="synonym">Wasp</name>
    <dbReference type="NCBI Taxonomy" id="30214"/>
    <lineage>
        <taxon>Eukaryota</taxon>
        <taxon>Metazoa</taxon>
        <taxon>Ecdysozoa</taxon>
        <taxon>Arthropoda</taxon>
        <taxon>Hexapoda</taxon>
        <taxon>Insecta</taxon>
        <taxon>Pterygota</taxon>
        <taxon>Neoptera</taxon>
        <taxon>Endopterygota</taxon>
        <taxon>Hymenoptera</taxon>
        <taxon>Apocrita</taxon>
        <taxon>Aculeata</taxon>
        <taxon>Vespoidea</taxon>
        <taxon>Vespidae</taxon>
        <taxon>Vespinae</taxon>
        <taxon>Vespula</taxon>
    </lineage>
</organism>
<gene>
    <name evidence="2" type="ORF">V1478_002979</name>
</gene>
<dbReference type="EMBL" id="JAUDFV010000064">
    <property type="protein sequence ID" value="KAL2735339.1"/>
    <property type="molecule type" value="Genomic_DNA"/>
</dbReference>
<feature type="compositionally biased region" description="Basic and acidic residues" evidence="1">
    <location>
        <begin position="107"/>
        <end position="121"/>
    </location>
</feature>
<protein>
    <submittedName>
        <fullName evidence="2">Uncharacterized protein</fullName>
    </submittedName>
</protein>
<evidence type="ECO:0000313" key="2">
    <source>
        <dbReference type="EMBL" id="KAL2735339.1"/>
    </source>
</evidence>